<evidence type="ECO:0000313" key="6">
    <source>
        <dbReference type="Proteomes" id="UP000238164"/>
    </source>
</evidence>
<dbReference type="OrthoDB" id="1643408at2"/>
<dbReference type="RefSeq" id="WP_105186781.1">
    <property type="nucleotide sequence ID" value="NZ_BAAAGO010000044.1"/>
</dbReference>
<proteinExistence type="predicted"/>
<feature type="domain" description="NADPH-dependent FMN reductase-like" evidence="4">
    <location>
        <begin position="5"/>
        <end position="153"/>
    </location>
</feature>
<dbReference type="PANTHER" id="PTHR43408">
    <property type="entry name" value="FMN REDUCTASE (NADPH)"/>
    <property type="match status" value="1"/>
</dbReference>
<dbReference type="InterPro" id="IPR051814">
    <property type="entry name" value="NAD(P)H-dep_FMN_reductase"/>
</dbReference>
<dbReference type="Gene3D" id="3.40.50.360">
    <property type="match status" value="1"/>
</dbReference>
<gene>
    <name evidence="5" type="ORF">MPLG2_3196</name>
</gene>
<keyword evidence="2" id="KW-0288">FMN</keyword>
<dbReference type="SUPFAM" id="SSF52218">
    <property type="entry name" value="Flavoproteins"/>
    <property type="match status" value="1"/>
</dbReference>
<evidence type="ECO:0000256" key="3">
    <source>
        <dbReference type="ARBA" id="ARBA00023002"/>
    </source>
</evidence>
<sequence length="200" mass="20734">MTDTIVVISAGVGTPSSSLLLGEQLGKATQRVLAACKPVEVVSIELRTLATDLAHQLTTHVPSAALTEAYGTVGRAVGVIVVSPVFNASYSGLFKMFFDLMDEGVMAGRPVLLAATGGSARHSLVIATAMLPLFHYLKAAVTPTGVFAATADWGDSAGQLRSRIESAGREFAQLVAEHPGAPAHDEFGGDIDFADLLRGA</sequence>
<dbReference type="GO" id="GO:0016491">
    <property type="term" value="F:oxidoreductase activity"/>
    <property type="evidence" value="ECO:0007669"/>
    <property type="project" value="UniProtKB-KW"/>
</dbReference>
<accession>A0A2N9JKE4</accession>
<evidence type="ECO:0000313" key="5">
    <source>
        <dbReference type="EMBL" id="SPD88226.1"/>
    </source>
</evidence>
<dbReference type="Proteomes" id="UP000238164">
    <property type="component" value="Chromosome 1"/>
</dbReference>
<dbReference type="InterPro" id="IPR029039">
    <property type="entry name" value="Flavoprotein-like_sf"/>
</dbReference>
<dbReference type="KEGG" id="mgg:MPLG2_3196"/>
<evidence type="ECO:0000259" key="4">
    <source>
        <dbReference type="Pfam" id="PF03358"/>
    </source>
</evidence>
<dbReference type="InterPro" id="IPR023932">
    <property type="entry name" value="CE1759_FMN_reduct"/>
</dbReference>
<name>A0A2N9JKE4_9ACTN</name>
<keyword evidence="1" id="KW-0285">Flavoprotein</keyword>
<keyword evidence="3" id="KW-0560">Oxidoreductase</keyword>
<keyword evidence="6" id="KW-1185">Reference proteome</keyword>
<dbReference type="Pfam" id="PF03358">
    <property type="entry name" value="FMN_red"/>
    <property type="match status" value="1"/>
</dbReference>
<dbReference type="InterPro" id="IPR005025">
    <property type="entry name" value="FMN_Rdtase-like_dom"/>
</dbReference>
<evidence type="ECO:0000256" key="1">
    <source>
        <dbReference type="ARBA" id="ARBA00022630"/>
    </source>
</evidence>
<evidence type="ECO:0000256" key="2">
    <source>
        <dbReference type="ARBA" id="ARBA00022643"/>
    </source>
</evidence>
<organism evidence="5 6">
    <name type="scientific">Micropruina glycogenica</name>
    <dbReference type="NCBI Taxonomy" id="75385"/>
    <lineage>
        <taxon>Bacteria</taxon>
        <taxon>Bacillati</taxon>
        <taxon>Actinomycetota</taxon>
        <taxon>Actinomycetes</taxon>
        <taxon>Propionibacteriales</taxon>
        <taxon>Nocardioidaceae</taxon>
        <taxon>Micropruina</taxon>
    </lineage>
</organism>
<dbReference type="NCBIfam" id="TIGR04037">
    <property type="entry name" value="LLM_duo_CE1759"/>
    <property type="match status" value="1"/>
</dbReference>
<dbReference type="EMBL" id="LT985188">
    <property type="protein sequence ID" value="SPD88226.1"/>
    <property type="molecule type" value="Genomic_DNA"/>
</dbReference>
<dbReference type="AlphaFoldDB" id="A0A2N9JKE4"/>
<protein>
    <recommendedName>
        <fullName evidence="4">NADPH-dependent FMN reductase-like domain-containing protein</fullName>
    </recommendedName>
</protein>
<reference evidence="5 6" key="1">
    <citation type="submission" date="2018-02" db="EMBL/GenBank/DDBJ databases">
        <authorList>
            <person name="Cohen D.B."/>
            <person name="Kent A.D."/>
        </authorList>
    </citation>
    <scope>NUCLEOTIDE SEQUENCE [LARGE SCALE GENOMIC DNA]</scope>
    <source>
        <strain evidence="5">1</strain>
    </source>
</reference>
<dbReference type="PANTHER" id="PTHR43408:SF2">
    <property type="entry name" value="FMN REDUCTASE (NADPH)"/>
    <property type="match status" value="1"/>
</dbReference>